<name>A0AAW1YJ52_RUBAR</name>
<accession>A0AAW1YJ52</accession>
<gene>
    <name evidence="1" type="ORF">M0R45_004198</name>
</gene>
<organism evidence="1 2">
    <name type="scientific">Rubus argutus</name>
    <name type="common">Southern blackberry</name>
    <dbReference type="NCBI Taxonomy" id="59490"/>
    <lineage>
        <taxon>Eukaryota</taxon>
        <taxon>Viridiplantae</taxon>
        <taxon>Streptophyta</taxon>
        <taxon>Embryophyta</taxon>
        <taxon>Tracheophyta</taxon>
        <taxon>Spermatophyta</taxon>
        <taxon>Magnoliopsida</taxon>
        <taxon>eudicotyledons</taxon>
        <taxon>Gunneridae</taxon>
        <taxon>Pentapetalae</taxon>
        <taxon>rosids</taxon>
        <taxon>fabids</taxon>
        <taxon>Rosales</taxon>
        <taxon>Rosaceae</taxon>
        <taxon>Rosoideae</taxon>
        <taxon>Rosoideae incertae sedis</taxon>
        <taxon>Rubus</taxon>
    </lineage>
</organism>
<reference evidence="1 2" key="1">
    <citation type="journal article" date="2023" name="G3 (Bethesda)">
        <title>A chromosome-length genome assembly and annotation of blackberry (Rubus argutus, cv. 'Hillquist').</title>
        <authorList>
            <person name="Bruna T."/>
            <person name="Aryal R."/>
            <person name="Dudchenko O."/>
            <person name="Sargent D.J."/>
            <person name="Mead D."/>
            <person name="Buti M."/>
            <person name="Cavallini A."/>
            <person name="Hytonen T."/>
            <person name="Andres J."/>
            <person name="Pham M."/>
            <person name="Weisz D."/>
            <person name="Mascagni F."/>
            <person name="Usai G."/>
            <person name="Natali L."/>
            <person name="Bassil N."/>
            <person name="Fernandez G.E."/>
            <person name="Lomsadze A."/>
            <person name="Armour M."/>
            <person name="Olukolu B."/>
            <person name="Poorten T."/>
            <person name="Britton C."/>
            <person name="Davik J."/>
            <person name="Ashrafi H."/>
            <person name="Aiden E.L."/>
            <person name="Borodovsky M."/>
            <person name="Worthington M."/>
        </authorList>
    </citation>
    <scope>NUCLEOTIDE SEQUENCE [LARGE SCALE GENOMIC DNA]</scope>
    <source>
        <strain evidence="1">PI 553951</strain>
    </source>
</reference>
<protein>
    <submittedName>
        <fullName evidence="1">Uncharacterized protein</fullName>
    </submittedName>
</protein>
<proteinExistence type="predicted"/>
<dbReference type="AlphaFoldDB" id="A0AAW1YJ52"/>
<keyword evidence="2" id="KW-1185">Reference proteome</keyword>
<dbReference type="EMBL" id="JBEDUW010000001">
    <property type="protein sequence ID" value="KAK9948631.1"/>
    <property type="molecule type" value="Genomic_DNA"/>
</dbReference>
<dbReference type="Proteomes" id="UP001457282">
    <property type="component" value="Unassembled WGS sequence"/>
</dbReference>
<evidence type="ECO:0000313" key="2">
    <source>
        <dbReference type="Proteomes" id="UP001457282"/>
    </source>
</evidence>
<comment type="caution">
    <text evidence="1">The sequence shown here is derived from an EMBL/GenBank/DDBJ whole genome shotgun (WGS) entry which is preliminary data.</text>
</comment>
<sequence length="99" mass="11929">MKLHREVHYSSQLCIEIEPVDYTYTFNFKNVDTKCLYCICFEDFKLLLLLLGNFQESQGLVLWLEASNNDNRHRITLPCAWKDTWVSKSWTTVMKWKCW</sequence>
<evidence type="ECO:0000313" key="1">
    <source>
        <dbReference type="EMBL" id="KAK9948631.1"/>
    </source>
</evidence>